<evidence type="ECO:0000313" key="1">
    <source>
        <dbReference type="EMBL" id="GBN31315.1"/>
    </source>
</evidence>
<reference evidence="1 2" key="1">
    <citation type="journal article" date="2019" name="Sci. Rep.">
        <title>Orb-weaving spider Araneus ventricosus genome elucidates the spidroin gene catalogue.</title>
        <authorList>
            <person name="Kono N."/>
            <person name="Nakamura H."/>
            <person name="Ohtoshi R."/>
            <person name="Moran D.A.P."/>
            <person name="Shinohara A."/>
            <person name="Yoshida Y."/>
            <person name="Fujiwara M."/>
            <person name="Mori M."/>
            <person name="Tomita M."/>
            <person name="Arakawa K."/>
        </authorList>
    </citation>
    <scope>NUCLEOTIDE SEQUENCE [LARGE SCALE GENOMIC DNA]</scope>
</reference>
<evidence type="ECO:0000313" key="2">
    <source>
        <dbReference type="Proteomes" id="UP000499080"/>
    </source>
</evidence>
<keyword evidence="2" id="KW-1185">Reference proteome</keyword>
<sequence length="108" mass="12185">MMAVRTSRCSHYITGTLEISIFNPRGHNEHVGEKLTEEVLASPGDVVRVRVELPPLQCRDVPLSAGLGCYRFDLSSRFLSRRPLFTCPCALRQAYGTSFLRITLIDHH</sequence>
<name>A0A4Y2MW54_ARAVE</name>
<dbReference type="AlphaFoldDB" id="A0A4Y2MW54"/>
<accession>A0A4Y2MW54</accession>
<dbReference type="EMBL" id="BGPR01008066">
    <property type="protein sequence ID" value="GBN31315.1"/>
    <property type="molecule type" value="Genomic_DNA"/>
</dbReference>
<dbReference type="Proteomes" id="UP000499080">
    <property type="component" value="Unassembled WGS sequence"/>
</dbReference>
<gene>
    <name evidence="1" type="ORF">AVEN_28086_1</name>
</gene>
<comment type="caution">
    <text evidence="1">The sequence shown here is derived from an EMBL/GenBank/DDBJ whole genome shotgun (WGS) entry which is preliminary data.</text>
</comment>
<organism evidence="1 2">
    <name type="scientific">Araneus ventricosus</name>
    <name type="common">Orbweaver spider</name>
    <name type="synonym">Epeira ventricosa</name>
    <dbReference type="NCBI Taxonomy" id="182803"/>
    <lineage>
        <taxon>Eukaryota</taxon>
        <taxon>Metazoa</taxon>
        <taxon>Ecdysozoa</taxon>
        <taxon>Arthropoda</taxon>
        <taxon>Chelicerata</taxon>
        <taxon>Arachnida</taxon>
        <taxon>Araneae</taxon>
        <taxon>Araneomorphae</taxon>
        <taxon>Entelegynae</taxon>
        <taxon>Araneoidea</taxon>
        <taxon>Araneidae</taxon>
        <taxon>Araneus</taxon>
    </lineage>
</organism>
<proteinExistence type="predicted"/>
<protein>
    <submittedName>
        <fullName evidence="1">Uncharacterized protein</fullName>
    </submittedName>
</protein>